<accession>A0A0F0CUH9</accession>
<gene>
    <name evidence="2" type="ORF">OMAG_000463</name>
    <name evidence="1" type="ORF">OMAG_000827</name>
</gene>
<keyword evidence="3" id="KW-1185">Reference proteome</keyword>
<evidence type="ECO:0000313" key="3">
    <source>
        <dbReference type="Proteomes" id="UP000033428"/>
    </source>
</evidence>
<dbReference type="EMBL" id="JYNY01000185">
    <property type="protein sequence ID" value="KJJ85305.1"/>
    <property type="molecule type" value="Genomic_DNA"/>
</dbReference>
<organism evidence="2 3">
    <name type="scientific">Candidatus Omnitrophus magneticus</name>
    <dbReference type="NCBI Taxonomy" id="1609969"/>
    <lineage>
        <taxon>Bacteria</taxon>
        <taxon>Pseudomonadati</taxon>
        <taxon>Candidatus Omnitrophota</taxon>
        <taxon>Candidatus Omnitrophus</taxon>
    </lineage>
</organism>
<reference evidence="2 3" key="1">
    <citation type="submission" date="2015-02" db="EMBL/GenBank/DDBJ databases">
        <title>Single-cell genomics of uncultivated deep-branching MTB reveals a conserved set of magnetosome genes.</title>
        <authorList>
            <person name="Kolinko S."/>
            <person name="Richter M."/>
            <person name="Glockner F.O."/>
            <person name="Brachmann A."/>
            <person name="Schuler D."/>
        </authorList>
    </citation>
    <scope>NUCLEOTIDE SEQUENCE [LARGE SCALE GENOMIC DNA]</scope>
    <source>
        <strain evidence="2">SKK-01</strain>
    </source>
</reference>
<comment type="caution">
    <text evidence="2">The sequence shown here is derived from an EMBL/GenBank/DDBJ whole genome shotgun (WGS) entry which is preliminary data.</text>
</comment>
<proteinExistence type="predicted"/>
<sequence>MRIINFSQIKNLSFYYSAASSNTFNNAEITMFFTVFKPSATF</sequence>
<name>A0A0F0CUH9_9BACT</name>
<protein>
    <submittedName>
        <fullName evidence="2">Uncharacterized protein</fullName>
    </submittedName>
</protein>
<evidence type="ECO:0000313" key="1">
    <source>
        <dbReference type="EMBL" id="KJJ85305.1"/>
    </source>
</evidence>
<dbReference type="EMBL" id="JYNY01000094">
    <property type="protein sequence ID" value="KJJ85669.1"/>
    <property type="molecule type" value="Genomic_DNA"/>
</dbReference>
<dbReference type="AlphaFoldDB" id="A0A0F0CUH9"/>
<dbReference type="Proteomes" id="UP000033428">
    <property type="component" value="Unassembled WGS sequence"/>
</dbReference>
<evidence type="ECO:0000313" key="2">
    <source>
        <dbReference type="EMBL" id="KJJ85669.1"/>
    </source>
</evidence>